<dbReference type="AlphaFoldDB" id="A0A8J5EX93"/>
<comment type="caution">
    <text evidence="2">The sequence shown here is derived from an EMBL/GenBank/DDBJ whole genome shotgun (WGS) entry which is preliminary data.</text>
</comment>
<evidence type="ECO:0000313" key="3">
    <source>
        <dbReference type="Proteomes" id="UP000734854"/>
    </source>
</evidence>
<dbReference type="Proteomes" id="UP000734854">
    <property type="component" value="Unassembled WGS sequence"/>
</dbReference>
<keyword evidence="3" id="KW-1185">Reference proteome</keyword>
<accession>A0A8J5EX93</accession>
<gene>
    <name evidence="2" type="ORF">ZIOFF_065558</name>
</gene>
<feature type="region of interest" description="Disordered" evidence="1">
    <location>
        <begin position="110"/>
        <end position="160"/>
    </location>
</feature>
<dbReference type="PANTHER" id="PTHR33781:SF4">
    <property type="entry name" value="PROTEIN PHYTOCHROME KINASE SUBSTRATE 1"/>
    <property type="match status" value="1"/>
</dbReference>
<reference evidence="2 3" key="1">
    <citation type="submission" date="2020-08" db="EMBL/GenBank/DDBJ databases">
        <title>Plant Genome Project.</title>
        <authorList>
            <person name="Zhang R.-G."/>
        </authorList>
    </citation>
    <scope>NUCLEOTIDE SEQUENCE [LARGE SCALE GENOMIC DNA]</scope>
    <source>
        <tissue evidence="2">Rhizome</tissue>
    </source>
</reference>
<dbReference type="GO" id="GO:0009638">
    <property type="term" value="P:phototropism"/>
    <property type="evidence" value="ECO:0007669"/>
    <property type="project" value="InterPro"/>
</dbReference>
<evidence type="ECO:0000256" key="1">
    <source>
        <dbReference type="SAM" id="MobiDB-lite"/>
    </source>
</evidence>
<protein>
    <submittedName>
        <fullName evidence="2">Uncharacterized protein</fullName>
    </submittedName>
</protein>
<name>A0A8J5EX93_ZINOF</name>
<dbReference type="InterPro" id="IPR039615">
    <property type="entry name" value="PKS"/>
</dbReference>
<dbReference type="PANTHER" id="PTHR33781">
    <property type="entry name" value="PROTEIN PHYTOCHROME KINASE SUBSTRATE 1-RELATED"/>
    <property type="match status" value="1"/>
</dbReference>
<feature type="compositionally biased region" description="Polar residues" evidence="1">
    <location>
        <begin position="140"/>
        <end position="153"/>
    </location>
</feature>
<feature type="region of interest" description="Disordered" evidence="1">
    <location>
        <begin position="338"/>
        <end position="359"/>
    </location>
</feature>
<evidence type="ECO:0000313" key="2">
    <source>
        <dbReference type="EMBL" id="KAG6476319.1"/>
    </source>
</evidence>
<feature type="compositionally biased region" description="Polar residues" evidence="1">
    <location>
        <begin position="338"/>
        <end position="348"/>
    </location>
</feature>
<dbReference type="EMBL" id="JACMSC010000018">
    <property type="protein sequence ID" value="KAG6476319.1"/>
    <property type="molecule type" value="Genomic_DNA"/>
</dbReference>
<sequence>MDATQVNIFLGKILQLVVVGVDKVERETVETETSREAASEGFGRTSGGCIEDLAPRAWICGVHFPPELGNSASDHLACQITFSRRRSRSTPDGEIEIFDAEKYFSGVMDGSTASGRRVPTPSAAGAKKEVPRLPRAGSKPGSTASETSCNSRSVLLPDRRRRDSKGKKFLRVFPCTCARKQAINVDREAQLAHGRPHDEHSVCESRLKRISPSFRRQEPFSLPPNPISKFKPEEKVLIGVAQNSILGANFTSKNDLAIAQSGSSFAALPSRAGGRDEDVLSEASSDLFEIEGLSTSTHHFFTIKGSESATVAAGYEPSEASVEWSVVTASVANFSMSSESGEQGATSLRKTRRSSGSGHLLGCVSEKAVDVTGASGGSGTKALVRASARER</sequence>
<organism evidence="2 3">
    <name type="scientific">Zingiber officinale</name>
    <name type="common">Ginger</name>
    <name type="synonym">Amomum zingiber</name>
    <dbReference type="NCBI Taxonomy" id="94328"/>
    <lineage>
        <taxon>Eukaryota</taxon>
        <taxon>Viridiplantae</taxon>
        <taxon>Streptophyta</taxon>
        <taxon>Embryophyta</taxon>
        <taxon>Tracheophyta</taxon>
        <taxon>Spermatophyta</taxon>
        <taxon>Magnoliopsida</taxon>
        <taxon>Liliopsida</taxon>
        <taxon>Zingiberales</taxon>
        <taxon>Zingiberaceae</taxon>
        <taxon>Zingiber</taxon>
    </lineage>
</organism>
<proteinExistence type="predicted"/>